<accession>A0ABS5AX92</accession>
<reference evidence="1 2" key="1">
    <citation type="submission" date="2018-05" db="EMBL/GenBank/DDBJ databases">
        <title>Draft genome sequence of Streptococcus panodentis CCUG 70867T.</title>
        <authorList>
            <person name="Salva-Serra F."/>
            <person name="Mendez V."/>
            <person name="Jaen-Luchoro D."/>
            <person name="Gonzales-Siles L."/>
            <person name="Karlsson R."/>
            <person name="Engstrom-Jakobsson H."/>
            <person name="Busquets A."/>
            <person name="Gomila M."/>
            <person name="Pineiro-Iglesias B."/>
            <person name="Bennasar-Figueras A."/>
            <person name="Seeger M."/>
            <person name="Moore E."/>
        </authorList>
    </citation>
    <scope>NUCLEOTIDE SEQUENCE [LARGE SCALE GENOMIC DNA]</scope>
    <source>
        <strain evidence="1 2">CCUG 70867</strain>
    </source>
</reference>
<name>A0ABS5AX92_9STRE</name>
<keyword evidence="2" id="KW-1185">Reference proteome</keyword>
<proteinExistence type="predicted"/>
<evidence type="ECO:0000313" key="1">
    <source>
        <dbReference type="EMBL" id="MBP2621135.1"/>
    </source>
</evidence>
<sequence length="65" mass="7859">MNKLNELSHWKHVRDWYQDQGSEDSLKKIKGAFGLGAMAQRRRWLRERIKNCDEQIRRLEGDQCE</sequence>
<comment type="caution">
    <text evidence="1">The sequence shown here is derived from an EMBL/GenBank/DDBJ whole genome shotgun (WGS) entry which is preliminary data.</text>
</comment>
<protein>
    <recommendedName>
        <fullName evidence="3">Phage protein</fullName>
    </recommendedName>
</protein>
<organism evidence="1 2">
    <name type="scientific">Streptococcus panodentis</name>
    <dbReference type="NCBI Taxonomy" id="1581472"/>
    <lineage>
        <taxon>Bacteria</taxon>
        <taxon>Bacillati</taxon>
        <taxon>Bacillota</taxon>
        <taxon>Bacilli</taxon>
        <taxon>Lactobacillales</taxon>
        <taxon>Streptococcaceae</taxon>
        <taxon>Streptococcus</taxon>
    </lineage>
</organism>
<gene>
    <name evidence="1" type="ORF">DHL47_07365</name>
</gene>
<dbReference type="EMBL" id="QFAY01000013">
    <property type="protein sequence ID" value="MBP2621135.1"/>
    <property type="molecule type" value="Genomic_DNA"/>
</dbReference>
<evidence type="ECO:0008006" key="3">
    <source>
        <dbReference type="Google" id="ProtNLM"/>
    </source>
</evidence>
<dbReference type="RefSeq" id="WP_209551381.1">
    <property type="nucleotide sequence ID" value="NZ_QFAY01000013.1"/>
</dbReference>
<dbReference type="Proteomes" id="UP001519349">
    <property type="component" value="Unassembled WGS sequence"/>
</dbReference>
<evidence type="ECO:0000313" key="2">
    <source>
        <dbReference type="Proteomes" id="UP001519349"/>
    </source>
</evidence>